<feature type="compositionally biased region" description="Gly residues" evidence="15">
    <location>
        <begin position="338"/>
        <end position="351"/>
    </location>
</feature>
<evidence type="ECO:0000256" key="11">
    <source>
        <dbReference type="ARBA" id="ARBA00047899"/>
    </source>
</evidence>
<evidence type="ECO:0000256" key="3">
    <source>
        <dbReference type="ARBA" id="ARBA00012513"/>
    </source>
</evidence>
<evidence type="ECO:0000313" key="18">
    <source>
        <dbReference type="Proteomes" id="UP000030640"/>
    </source>
</evidence>
<feature type="compositionally biased region" description="Polar residues" evidence="15">
    <location>
        <begin position="375"/>
        <end position="390"/>
    </location>
</feature>
<dbReference type="EMBL" id="KI965483">
    <property type="protein sequence ID" value="EUD65119.1"/>
    <property type="molecule type" value="Genomic_DNA"/>
</dbReference>
<dbReference type="EC" id="2.7.11.1" evidence="3"/>
<dbReference type="Gene3D" id="1.10.10.10">
    <property type="entry name" value="Winged helix-like DNA-binding domain superfamily/Winged helix DNA-binding domain"/>
    <property type="match status" value="1"/>
</dbReference>
<comment type="cofactor">
    <cofactor evidence="1">
        <name>Mg(2+)</name>
        <dbReference type="ChEBI" id="CHEBI:18420"/>
    </cofactor>
</comment>
<evidence type="ECO:0000256" key="6">
    <source>
        <dbReference type="ARBA" id="ARBA00022723"/>
    </source>
</evidence>
<dbReference type="GO" id="GO:0005524">
    <property type="term" value="F:ATP binding"/>
    <property type="evidence" value="ECO:0007669"/>
    <property type="project" value="UniProtKB-KW"/>
</dbReference>
<dbReference type="InterPro" id="IPR000687">
    <property type="entry name" value="RIO_kinase"/>
</dbReference>
<dbReference type="SUPFAM" id="SSF56112">
    <property type="entry name" value="Protein kinase-like (PK-like)"/>
    <property type="match status" value="1"/>
</dbReference>
<evidence type="ECO:0000256" key="12">
    <source>
        <dbReference type="ARBA" id="ARBA00048679"/>
    </source>
</evidence>
<dbReference type="Gene3D" id="1.10.510.10">
    <property type="entry name" value="Transferase(Phosphotransferase) domain 1"/>
    <property type="match status" value="1"/>
</dbReference>
<dbReference type="FunFam" id="1.10.10.10:FF:000053">
    <property type="entry name" value="Serine/threonine-protein kinase RIO2"/>
    <property type="match status" value="1"/>
</dbReference>
<evidence type="ECO:0000256" key="4">
    <source>
        <dbReference type="ARBA" id="ARBA00022527"/>
    </source>
</evidence>
<dbReference type="InterPro" id="IPR018934">
    <property type="entry name" value="RIO_dom"/>
</dbReference>
<proteinExistence type="inferred from homology"/>
<keyword evidence="8 17" id="KW-0418">Kinase</keyword>
<dbReference type="PROSITE" id="PS01245">
    <property type="entry name" value="RIO1"/>
    <property type="match status" value="1"/>
</dbReference>
<feature type="compositionally biased region" description="Basic and acidic residues" evidence="15">
    <location>
        <begin position="447"/>
        <end position="458"/>
    </location>
</feature>
<dbReference type="Pfam" id="PF01163">
    <property type="entry name" value="RIO1"/>
    <property type="match status" value="1"/>
</dbReference>
<sequence length="629" mass="70822">MKLDISCFCFLSKNEHRVLTAIEMGMRNHEYLPVSLIASIANLRKEGITSVLKKLLKNKLISHENKKYDGYKLTYLGYDFLALRAFINRGILKSVGNQIGVGKESDIYICKDTSGNLLCLKIHRLGRISFRTIKNNRDYYGKKNFRNWLYLSKIAATKEYAYLKALYENNFPVPKPYDLNRHMVLMSYVNGYPLSHVKISNPFKIIDVLINTIIKFAKANIIHGDFNEFNILIDDDEKITVIDFPQIVSLQHANAKMYFDRDVRGVVNHFYRKYKIKIEDYPVYEDVILLSSDKIVVDENFISSSDEHALMGVLQNDGSDSVPPCSEQLKCSGRSDGSDGGNESGETGGNGEDAESGGDQSDGSHRSVGRHSSEANRPSTVSESTQGETPRSSDTRREDPSSSEGKYKDAYESDAKRQESSDKLEKRSDGLDDNGMESAEGVATYQPEDKKEEEEIKGRGGSSSPMKGEKAPTNGKCSCTEEKTQDEGEDLHDDPPLRGEEETEGQIDSSQRNDEVCGGASEKGAQRVDRAKGISSEATGDEASDDEVRCDEESELTAYSSCESEGSISANSTKKLSETWQPHIKKYTKEYAKSRLKYMYREKKNKEKYKENLKTKNKKKLMEKIKNYV</sequence>
<dbReference type="InterPro" id="IPR036388">
    <property type="entry name" value="WH-like_DNA-bd_sf"/>
</dbReference>
<dbReference type="FunFam" id="3.30.200.20:FF:000052">
    <property type="entry name" value="Serine/threonine-protein kinase RIO2"/>
    <property type="match status" value="1"/>
</dbReference>
<name>W7A7N5_9APIC</name>
<evidence type="ECO:0000256" key="13">
    <source>
        <dbReference type="ARBA" id="ARBA00068353"/>
    </source>
</evidence>
<dbReference type="InterPro" id="IPR030484">
    <property type="entry name" value="Rio2"/>
</dbReference>
<feature type="domain" description="RIO kinase" evidence="16">
    <location>
        <begin position="64"/>
        <end position="290"/>
    </location>
</feature>
<dbReference type="SMART" id="SM00090">
    <property type="entry name" value="RIO"/>
    <property type="match status" value="1"/>
</dbReference>
<dbReference type="GO" id="GO:0030490">
    <property type="term" value="P:maturation of SSU-rRNA"/>
    <property type="evidence" value="ECO:0007669"/>
    <property type="project" value="TreeGrafter"/>
</dbReference>
<dbReference type="InterPro" id="IPR015285">
    <property type="entry name" value="RIO2_wHTH_N"/>
</dbReference>
<accession>W7A7N5</accession>
<dbReference type="GeneID" id="20039793"/>
<evidence type="ECO:0000256" key="10">
    <source>
        <dbReference type="ARBA" id="ARBA00022842"/>
    </source>
</evidence>
<evidence type="ECO:0000313" key="17">
    <source>
        <dbReference type="EMBL" id="EUD65119.1"/>
    </source>
</evidence>
<evidence type="ECO:0000256" key="14">
    <source>
        <dbReference type="ARBA" id="ARBA00068837"/>
    </source>
</evidence>
<keyword evidence="6" id="KW-0479">Metal-binding</keyword>
<evidence type="ECO:0000256" key="15">
    <source>
        <dbReference type="SAM" id="MobiDB-lite"/>
    </source>
</evidence>
<dbReference type="GO" id="GO:0005634">
    <property type="term" value="C:nucleus"/>
    <property type="evidence" value="ECO:0007669"/>
    <property type="project" value="TreeGrafter"/>
</dbReference>
<feature type="compositionally biased region" description="Acidic residues" evidence="15">
    <location>
        <begin position="539"/>
        <end position="555"/>
    </location>
</feature>
<comment type="catalytic activity">
    <reaction evidence="11">
        <text>L-threonyl-[protein] + ATP = O-phospho-L-threonyl-[protein] + ADP + H(+)</text>
        <dbReference type="Rhea" id="RHEA:46608"/>
        <dbReference type="Rhea" id="RHEA-COMP:11060"/>
        <dbReference type="Rhea" id="RHEA-COMP:11605"/>
        <dbReference type="ChEBI" id="CHEBI:15378"/>
        <dbReference type="ChEBI" id="CHEBI:30013"/>
        <dbReference type="ChEBI" id="CHEBI:30616"/>
        <dbReference type="ChEBI" id="CHEBI:61977"/>
        <dbReference type="ChEBI" id="CHEBI:456216"/>
        <dbReference type="EC" id="2.7.11.1"/>
    </reaction>
</comment>
<feature type="compositionally biased region" description="Basic and acidic residues" evidence="15">
    <location>
        <begin position="391"/>
        <end position="430"/>
    </location>
</feature>
<dbReference type="PANTHER" id="PTHR45852">
    <property type="entry name" value="SER/THR-PROTEIN KINASE RIO2"/>
    <property type="match status" value="1"/>
</dbReference>
<dbReference type="VEuPathDB" id="PlasmoDB:C922_04519"/>
<gene>
    <name evidence="17" type="ORF">C922_04519</name>
</gene>
<evidence type="ECO:0000256" key="8">
    <source>
        <dbReference type="ARBA" id="ARBA00022777"/>
    </source>
</evidence>
<keyword evidence="10" id="KW-0460">Magnesium</keyword>
<keyword evidence="7" id="KW-0547">Nucleotide-binding</keyword>
<keyword evidence="5" id="KW-0808">Transferase</keyword>
<dbReference type="OrthoDB" id="10258631at2759"/>
<evidence type="ECO:0000256" key="7">
    <source>
        <dbReference type="ARBA" id="ARBA00022741"/>
    </source>
</evidence>
<reference evidence="17 18" key="1">
    <citation type="submission" date="2013-02" db="EMBL/GenBank/DDBJ databases">
        <title>The Genome Sequence of Plasmodium inui San Antonio 1.</title>
        <authorList>
            <consortium name="The Broad Institute Genome Sequencing Platform"/>
            <consortium name="The Broad Institute Genome Sequencing Center for Infectious Disease"/>
            <person name="Neafsey D."/>
            <person name="Cheeseman I."/>
            <person name="Volkman S."/>
            <person name="Adams J."/>
            <person name="Walker B."/>
            <person name="Young S.K."/>
            <person name="Zeng Q."/>
            <person name="Gargeya S."/>
            <person name="Fitzgerald M."/>
            <person name="Haas B."/>
            <person name="Abouelleil A."/>
            <person name="Alvarado L."/>
            <person name="Arachchi H.M."/>
            <person name="Berlin A.M."/>
            <person name="Chapman S.B."/>
            <person name="Dewar J."/>
            <person name="Goldberg J."/>
            <person name="Griggs A."/>
            <person name="Gujja S."/>
            <person name="Hansen M."/>
            <person name="Howarth C."/>
            <person name="Imamovic A."/>
            <person name="Larimer J."/>
            <person name="McCowan C."/>
            <person name="Murphy C."/>
            <person name="Neiman D."/>
            <person name="Pearson M."/>
            <person name="Priest M."/>
            <person name="Roberts A."/>
            <person name="Saif S."/>
            <person name="Shea T."/>
            <person name="Sisk P."/>
            <person name="Sykes S."/>
            <person name="Wortman J."/>
            <person name="Nusbaum C."/>
            <person name="Birren B."/>
        </authorList>
    </citation>
    <scope>NUCLEOTIDE SEQUENCE [LARGE SCALE GENOMIC DNA]</scope>
    <source>
        <strain evidence="17 18">San Antonio 1</strain>
    </source>
</reference>
<dbReference type="GO" id="GO:0005829">
    <property type="term" value="C:cytosol"/>
    <property type="evidence" value="ECO:0007669"/>
    <property type="project" value="TreeGrafter"/>
</dbReference>
<protein>
    <recommendedName>
        <fullName evidence="13">Serine/threonine-protein kinase RIO2</fullName>
        <ecNumber evidence="3">2.7.11.1</ecNumber>
    </recommendedName>
    <alternativeName>
        <fullName evidence="14">Serine/threonine-protein kinase rio2</fullName>
    </alternativeName>
</protein>
<dbReference type="PANTHER" id="PTHR45852:SF1">
    <property type="entry name" value="SERINE_THREONINE-PROTEIN KINASE RIO2"/>
    <property type="match status" value="1"/>
</dbReference>
<dbReference type="GO" id="GO:0046872">
    <property type="term" value="F:metal ion binding"/>
    <property type="evidence" value="ECO:0007669"/>
    <property type="project" value="UniProtKB-KW"/>
</dbReference>
<evidence type="ECO:0000256" key="1">
    <source>
        <dbReference type="ARBA" id="ARBA00001946"/>
    </source>
</evidence>
<organism evidence="17 18">
    <name type="scientific">Plasmodium inui San Antonio 1</name>
    <dbReference type="NCBI Taxonomy" id="1237626"/>
    <lineage>
        <taxon>Eukaryota</taxon>
        <taxon>Sar</taxon>
        <taxon>Alveolata</taxon>
        <taxon>Apicomplexa</taxon>
        <taxon>Aconoidasida</taxon>
        <taxon>Haemosporida</taxon>
        <taxon>Plasmodiidae</taxon>
        <taxon>Plasmodium</taxon>
        <taxon>Plasmodium (Plasmodium)</taxon>
    </lineage>
</organism>
<feature type="compositionally biased region" description="Polar residues" evidence="15">
    <location>
        <begin position="557"/>
        <end position="578"/>
    </location>
</feature>
<dbReference type="GO" id="GO:0004674">
    <property type="term" value="F:protein serine/threonine kinase activity"/>
    <property type="evidence" value="ECO:0007669"/>
    <property type="project" value="UniProtKB-KW"/>
</dbReference>
<dbReference type="CDD" id="cd05144">
    <property type="entry name" value="RIO2_C"/>
    <property type="match status" value="1"/>
</dbReference>
<dbReference type="AlphaFoldDB" id="W7A7N5"/>
<dbReference type="Gene3D" id="3.30.200.20">
    <property type="entry name" value="Phosphorylase Kinase, domain 1"/>
    <property type="match status" value="1"/>
</dbReference>
<evidence type="ECO:0000256" key="2">
    <source>
        <dbReference type="ARBA" id="ARBA00009196"/>
    </source>
</evidence>
<comment type="similarity">
    <text evidence="2">Belongs to the protein kinase superfamily. RIO-type Ser/Thr kinase family.</text>
</comment>
<dbReference type="SUPFAM" id="SSF46785">
    <property type="entry name" value="Winged helix' DNA-binding domain"/>
    <property type="match status" value="1"/>
</dbReference>
<comment type="catalytic activity">
    <reaction evidence="12">
        <text>L-seryl-[protein] + ATP = O-phospho-L-seryl-[protein] + ADP + H(+)</text>
        <dbReference type="Rhea" id="RHEA:17989"/>
        <dbReference type="Rhea" id="RHEA-COMP:9863"/>
        <dbReference type="Rhea" id="RHEA-COMP:11604"/>
        <dbReference type="ChEBI" id="CHEBI:15378"/>
        <dbReference type="ChEBI" id="CHEBI:29999"/>
        <dbReference type="ChEBI" id="CHEBI:30616"/>
        <dbReference type="ChEBI" id="CHEBI:83421"/>
        <dbReference type="ChEBI" id="CHEBI:456216"/>
        <dbReference type="EC" id="2.7.11.1"/>
    </reaction>
</comment>
<evidence type="ECO:0000256" key="9">
    <source>
        <dbReference type="ARBA" id="ARBA00022840"/>
    </source>
</evidence>
<dbReference type="InterPro" id="IPR018935">
    <property type="entry name" value="RIO_kinase_CS"/>
</dbReference>
<keyword evidence="9" id="KW-0067">ATP-binding</keyword>
<dbReference type="Pfam" id="PF09202">
    <property type="entry name" value="Rio2_N"/>
    <property type="match status" value="1"/>
</dbReference>
<dbReference type="GO" id="GO:0030688">
    <property type="term" value="C:preribosome, small subunit precursor"/>
    <property type="evidence" value="ECO:0007669"/>
    <property type="project" value="TreeGrafter"/>
</dbReference>
<dbReference type="InterPro" id="IPR011009">
    <property type="entry name" value="Kinase-like_dom_sf"/>
</dbReference>
<dbReference type="InterPro" id="IPR036390">
    <property type="entry name" value="WH_DNA-bd_sf"/>
</dbReference>
<keyword evidence="18" id="KW-1185">Reference proteome</keyword>
<evidence type="ECO:0000256" key="5">
    <source>
        <dbReference type="ARBA" id="ARBA00022679"/>
    </source>
</evidence>
<dbReference type="RefSeq" id="XP_008818324.1">
    <property type="nucleotide sequence ID" value="XM_008820102.1"/>
</dbReference>
<feature type="region of interest" description="Disordered" evidence="15">
    <location>
        <begin position="314"/>
        <end position="578"/>
    </location>
</feature>
<dbReference type="Proteomes" id="UP000030640">
    <property type="component" value="Unassembled WGS sequence"/>
</dbReference>
<evidence type="ECO:0000259" key="16">
    <source>
        <dbReference type="SMART" id="SM00090"/>
    </source>
</evidence>
<keyword evidence="4" id="KW-0723">Serine/threonine-protein kinase</keyword>